<accession>B4D7G2</accession>
<keyword evidence="1" id="KW-1133">Transmembrane helix</keyword>
<keyword evidence="3" id="KW-1185">Reference proteome</keyword>
<keyword evidence="1" id="KW-0472">Membrane</keyword>
<name>B4D7G2_9BACT</name>
<evidence type="ECO:0000256" key="1">
    <source>
        <dbReference type="SAM" id="Phobius"/>
    </source>
</evidence>
<organism evidence="2 3">
    <name type="scientific">Chthoniobacter flavus Ellin428</name>
    <dbReference type="NCBI Taxonomy" id="497964"/>
    <lineage>
        <taxon>Bacteria</taxon>
        <taxon>Pseudomonadati</taxon>
        <taxon>Verrucomicrobiota</taxon>
        <taxon>Spartobacteria</taxon>
        <taxon>Chthoniobacterales</taxon>
        <taxon>Chthoniobacteraceae</taxon>
        <taxon>Chthoniobacter</taxon>
    </lineage>
</organism>
<gene>
    <name evidence="2" type="ORF">CfE428DRAFT_4877</name>
</gene>
<dbReference type="AlphaFoldDB" id="B4D7G2"/>
<feature type="transmembrane region" description="Helical" evidence="1">
    <location>
        <begin position="35"/>
        <end position="57"/>
    </location>
</feature>
<feature type="transmembrane region" description="Helical" evidence="1">
    <location>
        <begin position="63"/>
        <end position="84"/>
    </location>
</feature>
<evidence type="ECO:0008006" key="4">
    <source>
        <dbReference type="Google" id="ProtNLM"/>
    </source>
</evidence>
<proteinExistence type="predicted"/>
<comment type="caution">
    <text evidence="2">The sequence shown here is derived from an EMBL/GenBank/DDBJ whole genome shotgun (WGS) entry which is preliminary data.</text>
</comment>
<evidence type="ECO:0000313" key="2">
    <source>
        <dbReference type="EMBL" id="EDY17579.1"/>
    </source>
</evidence>
<reference evidence="2 3" key="1">
    <citation type="journal article" date="2011" name="J. Bacteriol.">
        <title>Genome sequence of Chthoniobacter flavus Ellin428, an aerobic heterotrophic soil bacterium.</title>
        <authorList>
            <person name="Kant R."/>
            <person name="van Passel M.W."/>
            <person name="Palva A."/>
            <person name="Lucas S."/>
            <person name="Lapidus A."/>
            <person name="Glavina Del Rio T."/>
            <person name="Dalin E."/>
            <person name="Tice H."/>
            <person name="Bruce D."/>
            <person name="Goodwin L."/>
            <person name="Pitluck S."/>
            <person name="Larimer F.W."/>
            <person name="Land M.L."/>
            <person name="Hauser L."/>
            <person name="Sangwan P."/>
            <person name="de Vos W.M."/>
            <person name="Janssen P.H."/>
            <person name="Smidt H."/>
        </authorList>
    </citation>
    <scope>NUCLEOTIDE SEQUENCE [LARGE SCALE GENOMIC DNA]</scope>
    <source>
        <strain evidence="2 3">Ellin428</strain>
    </source>
</reference>
<evidence type="ECO:0000313" key="3">
    <source>
        <dbReference type="Proteomes" id="UP000005824"/>
    </source>
</evidence>
<feature type="transmembrane region" description="Helical" evidence="1">
    <location>
        <begin position="6"/>
        <end position="23"/>
    </location>
</feature>
<dbReference type="InParanoid" id="B4D7G2"/>
<protein>
    <recommendedName>
        <fullName evidence="4">Alkyl hydroperoxide reductase</fullName>
    </recommendedName>
</protein>
<dbReference type="STRING" id="497964.CfE428DRAFT_4877"/>
<dbReference type="EMBL" id="ABVL01000018">
    <property type="protein sequence ID" value="EDY17579.1"/>
    <property type="molecule type" value="Genomic_DNA"/>
</dbReference>
<dbReference type="eggNOG" id="COG1225">
    <property type="taxonomic scope" value="Bacteria"/>
</dbReference>
<dbReference type="Proteomes" id="UP000005824">
    <property type="component" value="Unassembled WGS sequence"/>
</dbReference>
<keyword evidence="1" id="KW-0812">Transmembrane</keyword>
<sequence length="98" mass="11222">MPLDNHPQIFACLGMVVGLYGVLYLEVARVPERGWLLAFVGLTGKILGPIGLIRLLLQGVWPPATLVLCLTNDFIWWLPFYFYLRAAWPYFRESLRAN</sequence>